<dbReference type="HOGENOM" id="CLU_046006_10_2_9"/>
<dbReference type="PATRIC" id="fig|1139219.3.peg.537"/>
<dbReference type="InterPro" id="IPR037523">
    <property type="entry name" value="VOC_core"/>
</dbReference>
<dbReference type="EMBL" id="AHYR01000003">
    <property type="protein sequence ID" value="EOT43214.1"/>
    <property type="molecule type" value="Genomic_DNA"/>
</dbReference>
<organism evidence="2 3">
    <name type="scientific">Enterococcus dispar ATCC 51266</name>
    <dbReference type="NCBI Taxonomy" id="1139219"/>
    <lineage>
        <taxon>Bacteria</taxon>
        <taxon>Bacillati</taxon>
        <taxon>Bacillota</taxon>
        <taxon>Bacilli</taxon>
        <taxon>Lactobacillales</taxon>
        <taxon>Enterococcaceae</taxon>
        <taxon>Enterococcus</taxon>
    </lineage>
</organism>
<dbReference type="RefSeq" id="WP_016171773.1">
    <property type="nucleotide sequence ID" value="NZ_ASWK01000001.1"/>
</dbReference>
<dbReference type="OrthoDB" id="9803079at2"/>
<dbReference type="SUPFAM" id="SSF54593">
    <property type="entry name" value="Glyoxalase/Bleomycin resistance protein/Dihydroxybiphenyl dioxygenase"/>
    <property type="match status" value="1"/>
</dbReference>
<gene>
    <name evidence="2" type="ORF">OMK_00568</name>
</gene>
<dbReference type="Gene3D" id="3.10.180.10">
    <property type="entry name" value="2,3-Dihydroxybiphenyl 1,2-Dioxygenase, domain 1"/>
    <property type="match status" value="1"/>
</dbReference>
<feature type="domain" description="VOC" evidence="1">
    <location>
        <begin position="4"/>
        <end position="123"/>
    </location>
</feature>
<dbReference type="eggNOG" id="COG0346">
    <property type="taxonomic scope" value="Bacteria"/>
</dbReference>
<dbReference type="Proteomes" id="UP000014127">
    <property type="component" value="Unassembled WGS sequence"/>
</dbReference>
<dbReference type="PANTHER" id="PTHR36437">
    <property type="entry name" value="GLYOXALASE/BLEOMYCIN RESISTANCE PROTEIN/DIOXYGENASE"/>
    <property type="match status" value="1"/>
</dbReference>
<comment type="caution">
    <text evidence="2">The sequence shown here is derived from an EMBL/GenBank/DDBJ whole genome shotgun (WGS) entry which is preliminary data.</text>
</comment>
<proteinExistence type="predicted"/>
<dbReference type="PROSITE" id="PS51819">
    <property type="entry name" value="VOC"/>
    <property type="match status" value="1"/>
</dbReference>
<keyword evidence="3" id="KW-1185">Reference proteome</keyword>
<dbReference type="PANTHER" id="PTHR36437:SF2">
    <property type="entry name" value="GLYOXALASE_BLEOMYCIN RESISTANCE PROTEIN_DIOXYGENASE"/>
    <property type="match status" value="1"/>
</dbReference>
<dbReference type="STRING" id="44009.RV01_GL000301"/>
<dbReference type="InterPro" id="IPR029068">
    <property type="entry name" value="Glyas_Bleomycin-R_OHBP_Dase"/>
</dbReference>
<dbReference type="InterPro" id="IPR004360">
    <property type="entry name" value="Glyas_Fos-R_dOase_dom"/>
</dbReference>
<evidence type="ECO:0000313" key="2">
    <source>
        <dbReference type="EMBL" id="EOT43214.1"/>
    </source>
</evidence>
<protein>
    <recommendedName>
        <fullName evidence="1">VOC domain-containing protein</fullName>
    </recommendedName>
</protein>
<accession>S0KEC3</accession>
<dbReference type="Pfam" id="PF00903">
    <property type="entry name" value="Glyoxalase"/>
    <property type="match status" value="1"/>
</dbReference>
<dbReference type="AlphaFoldDB" id="S0KEC3"/>
<reference evidence="2 3" key="1">
    <citation type="submission" date="2013-03" db="EMBL/GenBank/DDBJ databases">
        <title>The Genome Sequence of Enterococcus dispar ATCC_51266 (Illumina only assembly).</title>
        <authorList>
            <consortium name="The Broad Institute Genomics Platform"/>
            <consortium name="The Broad Institute Genome Sequencing Center for Infectious Disease"/>
            <person name="Earl A."/>
            <person name="Russ C."/>
            <person name="Gilmore M."/>
            <person name="Surin D."/>
            <person name="Walker B."/>
            <person name="Young S."/>
            <person name="Zeng Q."/>
            <person name="Gargeya S."/>
            <person name="Fitzgerald M."/>
            <person name="Haas B."/>
            <person name="Abouelleil A."/>
            <person name="Allen A.W."/>
            <person name="Alvarado L."/>
            <person name="Arachchi H.M."/>
            <person name="Berlin A.M."/>
            <person name="Chapman S.B."/>
            <person name="Gainer-Dewar J."/>
            <person name="Goldberg J."/>
            <person name="Griggs A."/>
            <person name="Gujja S."/>
            <person name="Hansen M."/>
            <person name="Howarth C."/>
            <person name="Imamovic A."/>
            <person name="Ireland A."/>
            <person name="Larimer J."/>
            <person name="McCowan C."/>
            <person name="Murphy C."/>
            <person name="Pearson M."/>
            <person name="Poon T.W."/>
            <person name="Priest M."/>
            <person name="Roberts A."/>
            <person name="Saif S."/>
            <person name="Shea T."/>
            <person name="Sisk P."/>
            <person name="Sykes S."/>
            <person name="Wortman J."/>
            <person name="Nusbaum C."/>
            <person name="Birren B."/>
        </authorList>
    </citation>
    <scope>NUCLEOTIDE SEQUENCE [LARGE SCALE GENOMIC DNA]</scope>
    <source>
        <strain evidence="2 3">ATCC 51266</strain>
    </source>
</reference>
<evidence type="ECO:0000313" key="3">
    <source>
        <dbReference type="Proteomes" id="UP000014127"/>
    </source>
</evidence>
<sequence length="124" mass="14058">MFTEDIQIMLYVDDVKKAVAFWQALDFIVIEEQKVDGTSVVELAATKEAKAHFVLYDREFIESNSPEVATNSPSLMFFSQDIFSLYKKIEKLAVPLGEMISLGEREVFNFADPDGNYFAVSSIK</sequence>
<name>S0KEC3_9ENTE</name>
<evidence type="ECO:0000259" key="1">
    <source>
        <dbReference type="PROSITE" id="PS51819"/>
    </source>
</evidence>